<evidence type="ECO:0000313" key="2">
    <source>
        <dbReference type="EMBL" id="CEK56586.1"/>
    </source>
</evidence>
<sequence>LYTVLEPLFADNTAPSNSTEAFTHSVSDIRPKRDAEMFGLSGNLKHNPDSGAFANSPGVGKDNSKLTGDASFVK</sequence>
<evidence type="ECO:0000256" key="1">
    <source>
        <dbReference type="SAM" id="MobiDB-lite"/>
    </source>
</evidence>
<dbReference type="EMBL" id="HACG01009721">
    <property type="protein sequence ID" value="CEK56586.1"/>
    <property type="molecule type" value="Transcribed_RNA"/>
</dbReference>
<name>A0A0B6YLB7_9EUPU</name>
<proteinExistence type="predicted"/>
<feature type="non-terminal residue" evidence="2">
    <location>
        <position position="74"/>
    </location>
</feature>
<organism evidence="2">
    <name type="scientific">Arion vulgaris</name>
    <dbReference type="NCBI Taxonomy" id="1028688"/>
    <lineage>
        <taxon>Eukaryota</taxon>
        <taxon>Metazoa</taxon>
        <taxon>Spiralia</taxon>
        <taxon>Lophotrochozoa</taxon>
        <taxon>Mollusca</taxon>
        <taxon>Gastropoda</taxon>
        <taxon>Heterobranchia</taxon>
        <taxon>Euthyneura</taxon>
        <taxon>Panpulmonata</taxon>
        <taxon>Eupulmonata</taxon>
        <taxon>Stylommatophora</taxon>
        <taxon>Helicina</taxon>
        <taxon>Arionoidea</taxon>
        <taxon>Arionidae</taxon>
        <taxon>Arion</taxon>
    </lineage>
</organism>
<reference evidence="2" key="1">
    <citation type="submission" date="2014-12" db="EMBL/GenBank/DDBJ databases">
        <title>Insight into the proteome of Arion vulgaris.</title>
        <authorList>
            <person name="Aradska J."/>
            <person name="Bulat T."/>
            <person name="Smidak R."/>
            <person name="Sarate P."/>
            <person name="Gangsoo J."/>
            <person name="Sialana F."/>
            <person name="Bilban M."/>
            <person name="Lubec G."/>
        </authorList>
    </citation>
    <scope>NUCLEOTIDE SEQUENCE</scope>
    <source>
        <tissue evidence="2">Skin</tissue>
    </source>
</reference>
<dbReference type="AlphaFoldDB" id="A0A0B6YLB7"/>
<gene>
    <name evidence="2" type="primary">ORF28010</name>
</gene>
<accession>A0A0B6YLB7</accession>
<protein>
    <submittedName>
        <fullName evidence="2">Uncharacterized protein</fullName>
    </submittedName>
</protein>
<feature type="region of interest" description="Disordered" evidence="1">
    <location>
        <begin position="46"/>
        <end position="74"/>
    </location>
</feature>
<feature type="non-terminal residue" evidence="2">
    <location>
        <position position="1"/>
    </location>
</feature>